<dbReference type="AlphaFoldDB" id="A0A4V1ATF0"/>
<dbReference type="EMBL" id="CP038026">
    <property type="protein sequence ID" value="QBQ35438.1"/>
    <property type="molecule type" value="Genomic_DNA"/>
</dbReference>
<sequence length="544" mass="57792">MSATITTTTTTTTYTSNEPLFGGTVRPRGGDGGPELHDISHSPYGSQANKESLSDAIDDMAVPSWVKAFAKNILGVGDEGNLPSESGAAKTINNFQKEHDIGLLSVEQMQKMAETGYCTGKDGKTFQVPEEVQLAAQKMMDNNGELFKKMESATDGKHDGKLGQGDYGNAIKDGTISKNGGEDGGGTSVRGLSDKDFMNAIMNGNIATTRPSEYGAAKTINDFQKEQDIGLLSVENLKMMAETGYCKDKNGNTVQVPEEVQGAAQRMMENNGELFKKLESATDGKHDGKLGQGDFGEALKDGSIGKDNGKETVTLSFDSPQKTQWGGQTDGLPSDASAAKTINDFQKDKDIGLLSVENLKMMAETGYAKDKDGNTVQVPEDVQLAAQKMMDNNGELFKKLESATDGKHDGKLGQGDYNEAIKDGTISKDTGTRGAPAPDNTPISTGGLPTGSDAAKTINEFQKHKDIGLLSVENLKMMAETGYAKDKNGNTVQVPEDVQAAAQKLMDNNGELFKKLEASTDGKHDGKLGQGDYGMAIKDGTISA</sequence>
<evidence type="ECO:0000313" key="3">
    <source>
        <dbReference type="EMBL" id="QBQ35438.1"/>
    </source>
</evidence>
<organism evidence="2 5">
    <name type="scientific">Pseudoduganella plicata</name>
    <dbReference type="NCBI Taxonomy" id="321984"/>
    <lineage>
        <taxon>Bacteria</taxon>
        <taxon>Pseudomonadati</taxon>
        <taxon>Pseudomonadota</taxon>
        <taxon>Betaproteobacteria</taxon>
        <taxon>Burkholderiales</taxon>
        <taxon>Oxalobacteraceae</taxon>
        <taxon>Telluria group</taxon>
        <taxon>Pseudoduganella</taxon>
    </lineage>
</organism>
<evidence type="ECO:0000256" key="1">
    <source>
        <dbReference type="SAM" id="MobiDB-lite"/>
    </source>
</evidence>
<dbReference type="EMBL" id="BMWW01000007">
    <property type="protein sequence ID" value="GGZ01755.1"/>
    <property type="molecule type" value="Genomic_DNA"/>
</dbReference>
<feature type="region of interest" description="Disordered" evidence="1">
    <location>
        <begin position="405"/>
        <end position="452"/>
    </location>
</feature>
<dbReference type="RefSeq" id="WP_134383677.1">
    <property type="nucleotide sequence ID" value="NZ_BMWW01000007.1"/>
</dbReference>
<accession>A0A4V1ATF0</accession>
<evidence type="ECO:0000313" key="5">
    <source>
        <dbReference type="Proteomes" id="UP000619512"/>
    </source>
</evidence>
<reference evidence="2" key="1">
    <citation type="journal article" date="2014" name="Int. J. Syst. Evol. Microbiol.">
        <title>Complete genome sequence of Corynebacterium casei LMG S-19264T (=DSM 44701T), isolated from a smear-ripened cheese.</title>
        <authorList>
            <consortium name="US DOE Joint Genome Institute (JGI-PGF)"/>
            <person name="Walter F."/>
            <person name="Albersmeier A."/>
            <person name="Kalinowski J."/>
            <person name="Ruckert C."/>
        </authorList>
    </citation>
    <scope>NUCLEOTIDE SEQUENCE</scope>
    <source>
        <strain evidence="2">KCTC 12344</strain>
    </source>
</reference>
<feature type="region of interest" description="Disordered" evidence="1">
    <location>
        <begin position="154"/>
        <end position="190"/>
    </location>
</feature>
<dbReference type="OrthoDB" id="8719527at2"/>
<keyword evidence="4" id="KW-1185">Reference proteome</keyword>
<feature type="compositionally biased region" description="Low complexity" evidence="1">
    <location>
        <begin position="1"/>
        <end position="15"/>
    </location>
</feature>
<gene>
    <name evidence="3" type="ORF">E1742_04105</name>
    <name evidence="2" type="ORF">GCM10007388_39360</name>
</gene>
<feature type="compositionally biased region" description="Basic and acidic residues" evidence="1">
    <location>
        <begin position="297"/>
        <end position="310"/>
    </location>
</feature>
<evidence type="ECO:0000313" key="2">
    <source>
        <dbReference type="EMBL" id="GGZ01755.1"/>
    </source>
</evidence>
<evidence type="ECO:0000313" key="4">
    <source>
        <dbReference type="Proteomes" id="UP000294359"/>
    </source>
</evidence>
<feature type="region of interest" description="Disordered" evidence="1">
    <location>
        <begin position="283"/>
        <end position="311"/>
    </location>
</feature>
<feature type="region of interest" description="Disordered" evidence="1">
    <location>
        <begin position="1"/>
        <end position="36"/>
    </location>
</feature>
<dbReference type="Proteomes" id="UP000619512">
    <property type="component" value="Unassembled WGS sequence"/>
</dbReference>
<proteinExistence type="predicted"/>
<protein>
    <submittedName>
        <fullName evidence="2">Uncharacterized protein</fullName>
    </submittedName>
</protein>
<dbReference type="Proteomes" id="UP000294359">
    <property type="component" value="Chromosome"/>
</dbReference>
<reference evidence="2" key="3">
    <citation type="submission" date="2022-12" db="EMBL/GenBank/DDBJ databases">
        <authorList>
            <person name="Sun Q."/>
            <person name="Kim S."/>
        </authorList>
    </citation>
    <scope>NUCLEOTIDE SEQUENCE</scope>
    <source>
        <strain evidence="2">KCTC 12344</strain>
    </source>
</reference>
<name>A0A4V1ATF0_9BURK</name>
<feature type="region of interest" description="Disordered" evidence="1">
    <location>
        <begin position="521"/>
        <end position="544"/>
    </location>
</feature>
<reference evidence="3 4" key="2">
    <citation type="submission" date="2019-03" db="EMBL/GenBank/DDBJ databases">
        <title>Draft Genome Sequences of Six Type Strains of the Genus Massilia.</title>
        <authorList>
            <person name="Miess H."/>
            <person name="Frediansyhah A."/>
            <person name="Gross H."/>
        </authorList>
    </citation>
    <scope>NUCLEOTIDE SEQUENCE [LARGE SCALE GENOMIC DNA]</scope>
    <source>
        <strain evidence="3 4">DSM 17505</strain>
    </source>
</reference>